<feature type="transmembrane region" description="Helical" evidence="2">
    <location>
        <begin position="12"/>
        <end position="35"/>
    </location>
</feature>
<keyword evidence="2" id="KW-0812">Transmembrane</keyword>
<evidence type="ECO:0000313" key="3">
    <source>
        <dbReference type="EnsemblPlants" id="Pp3c14_12430V3.2"/>
    </source>
</evidence>
<keyword evidence="2" id="KW-1133">Transmembrane helix</keyword>
<dbReference type="InterPro" id="IPR015915">
    <property type="entry name" value="Kelch-typ_b-propeller"/>
</dbReference>
<feature type="region of interest" description="Disordered" evidence="1">
    <location>
        <begin position="215"/>
        <end position="235"/>
    </location>
</feature>
<dbReference type="Gene3D" id="2.120.10.80">
    <property type="entry name" value="Kelch-type beta propeller"/>
    <property type="match status" value="1"/>
</dbReference>
<evidence type="ECO:0000256" key="1">
    <source>
        <dbReference type="SAM" id="MobiDB-lite"/>
    </source>
</evidence>
<dbReference type="Pfam" id="PF24681">
    <property type="entry name" value="Kelch_KLHDC2_KLHL20_DRC7"/>
    <property type="match status" value="1"/>
</dbReference>
<dbReference type="InterPro" id="IPR053256">
    <property type="entry name" value="Kelch_repeat-containing"/>
</dbReference>
<dbReference type="EnsemblPlants" id="Pp3c14_12430V3.2">
    <property type="protein sequence ID" value="Pp3c14_12430V3.2"/>
    <property type="gene ID" value="Pp3c14_12430"/>
</dbReference>
<protein>
    <submittedName>
        <fullName evidence="3">Uncharacterized protein</fullName>
    </submittedName>
</protein>
<name>A0A7I4F3J1_PHYPA</name>
<reference evidence="3" key="3">
    <citation type="submission" date="2020-12" db="UniProtKB">
        <authorList>
            <consortium name="EnsemblPlants"/>
        </authorList>
    </citation>
    <scope>IDENTIFICATION</scope>
</reference>
<dbReference type="PANTHER" id="PTHR46773">
    <property type="match status" value="1"/>
</dbReference>
<proteinExistence type="predicted"/>
<dbReference type="Gramene" id="Pp3c14_12430V3.2">
    <property type="protein sequence ID" value="Pp3c14_12430V3.2"/>
    <property type="gene ID" value="Pp3c14_12430"/>
</dbReference>
<dbReference type="Proteomes" id="UP000006727">
    <property type="component" value="Chromosome 14"/>
</dbReference>
<dbReference type="EMBL" id="ABEU02000014">
    <property type="status" value="NOT_ANNOTATED_CDS"/>
    <property type="molecule type" value="Genomic_DNA"/>
</dbReference>
<reference evidence="3 4" key="2">
    <citation type="journal article" date="2018" name="Plant J.">
        <title>The Physcomitrella patens chromosome-scale assembly reveals moss genome structure and evolution.</title>
        <authorList>
            <person name="Lang D."/>
            <person name="Ullrich K.K."/>
            <person name="Murat F."/>
            <person name="Fuchs J."/>
            <person name="Jenkins J."/>
            <person name="Haas F.B."/>
            <person name="Piednoel M."/>
            <person name="Gundlach H."/>
            <person name="Van Bel M."/>
            <person name="Meyberg R."/>
            <person name="Vives C."/>
            <person name="Morata J."/>
            <person name="Symeonidi A."/>
            <person name="Hiss M."/>
            <person name="Muchero W."/>
            <person name="Kamisugi Y."/>
            <person name="Saleh O."/>
            <person name="Blanc G."/>
            <person name="Decker E.L."/>
            <person name="van Gessel N."/>
            <person name="Grimwood J."/>
            <person name="Hayes R.D."/>
            <person name="Graham S.W."/>
            <person name="Gunter L.E."/>
            <person name="McDaniel S.F."/>
            <person name="Hoernstein S.N.W."/>
            <person name="Larsson A."/>
            <person name="Li F.W."/>
            <person name="Perroud P.F."/>
            <person name="Phillips J."/>
            <person name="Ranjan P."/>
            <person name="Rokshar D.S."/>
            <person name="Rothfels C.J."/>
            <person name="Schneider L."/>
            <person name="Shu S."/>
            <person name="Stevenson D.W."/>
            <person name="Thummler F."/>
            <person name="Tillich M."/>
            <person name="Villarreal Aguilar J.C."/>
            <person name="Widiez T."/>
            <person name="Wong G.K."/>
            <person name="Wymore A."/>
            <person name="Zhang Y."/>
            <person name="Zimmer A.D."/>
            <person name="Quatrano R.S."/>
            <person name="Mayer K.F.X."/>
            <person name="Goodstein D."/>
            <person name="Casacuberta J.M."/>
            <person name="Vandepoele K."/>
            <person name="Reski R."/>
            <person name="Cuming A.C."/>
            <person name="Tuskan G.A."/>
            <person name="Maumus F."/>
            <person name="Salse J."/>
            <person name="Schmutz J."/>
            <person name="Rensing S.A."/>
        </authorList>
    </citation>
    <scope>NUCLEOTIDE SEQUENCE [LARGE SCALE GENOMIC DNA]</scope>
    <source>
        <strain evidence="3 4">cv. Gransden 2004</strain>
    </source>
</reference>
<keyword evidence="2" id="KW-0472">Membrane</keyword>
<dbReference type="PANTHER" id="PTHR46773:SF5">
    <property type="entry name" value="OS04G0487100 PROTEIN"/>
    <property type="match status" value="1"/>
</dbReference>
<accession>A0A7I4F3J1</accession>
<dbReference type="AlphaFoldDB" id="A0A7I4F3J1"/>
<reference evidence="3 4" key="1">
    <citation type="journal article" date="2008" name="Science">
        <title>The Physcomitrella genome reveals evolutionary insights into the conquest of land by plants.</title>
        <authorList>
            <person name="Rensing S."/>
            <person name="Lang D."/>
            <person name="Zimmer A."/>
            <person name="Terry A."/>
            <person name="Salamov A."/>
            <person name="Shapiro H."/>
            <person name="Nishiyama T."/>
            <person name="Perroud P.-F."/>
            <person name="Lindquist E."/>
            <person name="Kamisugi Y."/>
            <person name="Tanahashi T."/>
            <person name="Sakakibara K."/>
            <person name="Fujita T."/>
            <person name="Oishi K."/>
            <person name="Shin-I T."/>
            <person name="Kuroki Y."/>
            <person name="Toyoda A."/>
            <person name="Suzuki Y."/>
            <person name="Hashimoto A."/>
            <person name="Yamaguchi K."/>
            <person name="Sugano A."/>
            <person name="Kohara Y."/>
            <person name="Fujiyama A."/>
            <person name="Anterola A."/>
            <person name="Aoki S."/>
            <person name="Ashton N."/>
            <person name="Barbazuk W.B."/>
            <person name="Barker E."/>
            <person name="Bennetzen J."/>
            <person name="Bezanilla M."/>
            <person name="Blankenship R."/>
            <person name="Cho S.H."/>
            <person name="Dutcher S."/>
            <person name="Estelle M."/>
            <person name="Fawcett J.A."/>
            <person name="Gundlach H."/>
            <person name="Hanada K."/>
            <person name="Heyl A."/>
            <person name="Hicks K.A."/>
            <person name="Hugh J."/>
            <person name="Lohr M."/>
            <person name="Mayer K."/>
            <person name="Melkozernov A."/>
            <person name="Murata T."/>
            <person name="Nelson D."/>
            <person name="Pils B."/>
            <person name="Prigge M."/>
            <person name="Reiss B."/>
            <person name="Renner T."/>
            <person name="Rombauts S."/>
            <person name="Rushton P."/>
            <person name="Sanderfoot A."/>
            <person name="Schween G."/>
            <person name="Shiu S.-H."/>
            <person name="Stueber K."/>
            <person name="Theodoulou F.L."/>
            <person name="Tu H."/>
            <person name="Van de Peer Y."/>
            <person name="Verrier P.J."/>
            <person name="Waters E."/>
            <person name="Wood A."/>
            <person name="Yang L."/>
            <person name="Cove D."/>
            <person name="Cuming A."/>
            <person name="Hasebe M."/>
            <person name="Lucas S."/>
            <person name="Mishler D.B."/>
            <person name="Reski R."/>
            <person name="Grigoriev I."/>
            <person name="Quatrano R.S."/>
            <person name="Boore J.L."/>
        </authorList>
    </citation>
    <scope>NUCLEOTIDE SEQUENCE [LARGE SCALE GENOMIC DNA]</scope>
    <source>
        <strain evidence="3 4">cv. Gransden 2004</strain>
    </source>
</reference>
<keyword evidence="4" id="KW-1185">Reference proteome</keyword>
<evidence type="ECO:0000256" key="2">
    <source>
        <dbReference type="SAM" id="Phobius"/>
    </source>
</evidence>
<sequence>MVSVRTAAAPRVWRVLLMGACGALLTGVVVTDILWNMSLASMFYSTHVSDAQSLSLPPMAVTTSLVHTHVDVYNLKSNTWETSFAIPGAMAHSHVGMATDQRFIYIVSGQFGSQCSNPTARNFVLDTQTRAWTQFLPLPDPRYAPATQLWNGRLHVLGGSKEDRQQPASEHWSIAVRDGKALEAEWREEVPIPRGGPHRACVVVENDLYVIGGQEGDFKAKPASPNFKCSRQKEV</sequence>
<dbReference type="SUPFAM" id="SSF117281">
    <property type="entry name" value="Kelch motif"/>
    <property type="match status" value="1"/>
</dbReference>
<organism evidence="3 4">
    <name type="scientific">Physcomitrium patens</name>
    <name type="common">Spreading-leaved earth moss</name>
    <name type="synonym">Physcomitrella patens</name>
    <dbReference type="NCBI Taxonomy" id="3218"/>
    <lineage>
        <taxon>Eukaryota</taxon>
        <taxon>Viridiplantae</taxon>
        <taxon>Streptophyta</taxon>
        <taxon>Embryophyta</taxon>
        <taxon>Bryophyta</taxon>
        <taxon>Bryophytina</taxon>
        <taxon>Bryopsida</taxon>
        <taxon>Funariidae</taxon>
        <taxon>Funariales</taxon>
        <taxon>Funariaceae</taxon>
        <taxon>Physcomitrium</taxon>
    </lineage>
</organism>
<evidence type="ECO:0000313" key="4">
    <source>
        <dbReference type="Proteomes" id="UP000006727"/>
    </source>
</evidence>